<evidence type="ECO:0000313" key="2">
    <source>
        <dbReference type="Proteomes" id="UP001144978"/>
    </source>
</evidence>
<dbReference type="Proteomes" id="UP001144978">
    <property type="component" value="Unassembled WGS sequence"/>
</dbReference>
<name>A0ACC1QD97_9APHY</name>
<proteinExistence type="predicted"/>
<accession>A0ACC1QD97</accession>
<evidence type="ECO:0000313" key="1">
    <source>
        <dbReference type="EMBL" id="KAJ3019547.1"/>
    </source>
</evidence>
<organism evidence="1 2">
    <name type="scientific">Trametes sanguinea</name>
    <dbReference type="NCBI Taxonomy" id="158606"/>
    <lineage>
        <taxon>Eukaryota</taxon>
        <taxon>Fungi</taxon>
        <taxon>Dikarya</taxon>
        <taxon>Basidiomycota</taxon>
        <taxon>Agaricomycotina</taxon>
        <taxon>Agaricomycetes</taxon>
        <taxon>Polyporales</taxon>
        <taxon>Polyporaceae</taxon>
        <taxon>Trametes</taxon>
    </lineage>
</organism>
<gene>
    <name evidence="1" type="ORF">NUW54_g55</name>
</gene>
<sequence>MGHHIWPVAVHCRTIKWRAFEGLRRGDGPNDVYGMDNCWESALYLPRSDLRCLKSALLRMMVALVQTRTLKHRASNVREHERPAPSTQAAIDDGPSITATRTINIYRRHKPRKQIFSERSRLSTRPRPETEPETDVDVNMTNAASLASMAGNDDERGGQVNGSRALSLGRASTIRGGCDGGEASWRNAINAGQAASHTRSEESTSQLVWCKRNENGQLVLPTGRFVPRSLPGRSMRDRVLEWHRRQSFASDNCSRPEVDSSSPKSPSARSNIASVSADPPRTMAAHIGQQSERTSRQKADLSGQSASSSAKQSNGQRVNSESSEAHQVKQLVVEPSGRSATERSNRPRDNPVVRILEHPRRSTAQQAALDFEEQAADIERQIASLRAQVDSSTPSKPVVPGRSASAPVITPPSAVVSSLRPSPSPSPSRTHDQQEADSYPVGRSPVEDPAIVDHLAVLAPDVLRQRIESSDSSLGHSATFDSSQLPQVDLDHVHAAFFTLQDGVDTLRTPSHPSAPSGLMCRSYPVASEADQSMHTSSSQVDPPPYASSCTPSRPYFA</sequence>
<reference evidence="1" key="1">
    <citation type="submission" date="2022-08" db="EMBL/GenBank/DDBJ databases">
        <title>Genome Sequence of Pycnoporus sanguineus.</title>
        <authorList>
            <person name="Buettner E."/>
        </authorList>
    </citation>
    <scope>NUCLEOTIDE SEQUENCE</scope>
    <source>
        <strain evidence="1">CG-C14</strain>
    </source>
</reference>
<keyword evidence="2" id="KW-1185">Reference proteome</keyword>
<comment type="caution">
    <text evidence="1">The sequence shown here is derived from an EMBL/GenBank/DDBJ whole genome shotgun (WGS) entry which is preliminary data.</text>
</comment>
<dbReference type="EMBL" id="JANSHE010000006">
    <property type="protein sequence ID" value="KAJ3019547.1"/>
    <property type="molecule type" value="Genomic_DNA"/>
</dbReference>
<protein>
    <submittedName>
        <fullName evidence="1">Uncharacterized protein</fullName>
    </submittedName>
</protein>